<evidence type="ECO:0000313" key="7">
    <source>
        <dbReference type="EMBL" id="MTW12035.1"/>
    </source>
</evidence>
<keyword evidence="8" id="KW-1185">Reference proteome</keyword>
<keyword evidence="4" id="KW-0472">Membrane</keyword>
<dbReference type="GO" id="GO:0052621">
    <property type="term" value="F:diguanylate cyclase activity"/>
    <property type="evidence" value="ECO:0007669"/>
    <property type="project" value="UniProtKB-EC"/>
</dbReference>
<sequence length="971" mass="106934">MFRLAAACLTFWALACRAAAPEPVQDLGAYQYRSWALEQGLPHMAVHGIRRDASGALWVGTEQGLVRSYGSEFEIFGSKDTPALGANWIRALEPAGSRLYIATQKNLAWWDGQRFSAIPGSETLGTLRGMAVDPAGKLWILADRLSCWDGTQLHSYADLPGVFTALGLAGGTPTLADNDGRLWTLRDGKLLALPLRMPAADMQVKQLLWRKGQWWLGTTRGLWRWTPESGEQATQVGAGGEPVDQLSVDNAGRVWVLAGSGLKVFDGAREVAALAPGALSAQGTARALLAESLDDFWVGSMSVGLRHYWNAPTRALQQEAGGKPLQTWSYVPTSQGLLVGTDQGIWRTDGERMAPFYQGKELQNELAYSMLEDRQQRLWIGTRHGLMSRQDGRIRSVPQLDGIQVNTMLQRADGRLFAGTTQGLYVVDPDRREAVRLFREQLPGTVSSFMEAGDGSLWIGGANGLWRMQGSRLQPKDEAELGQALVMALAPLGKDGVLVGTYQHGIHAIDSTGHRRWMQKDGLPSDGVGSINLHEGWYWVTYFDGIYRFRVPQGSAAPEVQLLHVDPGNAPGRNRIRCCNGMGRDKGYLAVPYLWAASLAGAVRTRLDVPPPSQPQVVLRKLLQDDAARELEVGFEGVEFREPELLQYRYRLSPFQKDWKLTGRRRTAYFTNLPSGEMQFEAQASWDGQHWGEAAATTVRFAPAWHERWPVRIAILLLAGLAVYGAMHWRLRRIRNNSARLQREVDRHTAALRKANAELESLNRSLEEASLTDPLTGLHNRRFVQQELPGLLARLRRRRAVEGATDMLAVLLVDFDHFKQINDSFGHAAGDAVLRGAANALRREVRGEEHAARWGGEEFLLLVNAASKGELWTLAHRVHAALALHAGSTVAGPVTASVGIATLPIGDEALDERAFDKALKLADYALYVVKSDGRNGSALAEPEAGLIWPEGAGAGLLKEWHAQGRLRIERG</sequence>
<name>A0A6L6QIL5_9BURK</name>
<dbReference type="PANTHER" id="PTHR45138:SF9">
    <property type="entry name" value="DIGUANYLATE CYCLASE DGCM-RELATED"/>
    <property type="match status" value="1"/>
</dbReference>
<dbReference type="EC" id="2.7.7.65" evidence="1"/>
<dbReference type="InterPro" id="IPR011123">
    <property type="entry name" value="Y_Y_Y"/>
</dbReference>
<protein>
    <recommendedName>
        <fullName evidence="1">diguanylate cyclase</fullName>
        <ecNumber evidence="1">2.7.7.65</ecNumber>
    </recommendedName>
</protein>
<dbReference type="GO" id="GO:0043709">
    <property type="term" value="P:cell adhesion involved in single-species biofilm formation"/>
    <property type="evidence" value="ECO:0007669"/>
    <property type="project" value="TreeGrafter"/>
</dbReference>
<dbReference type="GO" id="GO:0005886">
    <property type="term" value="C:plasma membrane"/>
    <property type="evidence" value="ECO:0007669"/>
    <property type="project" value="TreeGrafter"/>
</dbReference>
<dbReference type="InterPro" id="IPR029787">
    <property type="entry name" value="Nucleotide_cyclase"/>
</dbReference>
<dbReference type="InterPro" id="IPR011041">
    <property type="entry name" value="Quinoprot_gluc/sorb_DH_b-prop"/>
</dbReference>
<dbReference type="InterPro" id="IPR000160">
    <property type="entry name" value="GGDEF_dom"/>
</dbReference>
<comment type="catalytic activity">
    <reaction evidence="2">
        <text>2 GTP = 3',3'-c-di-GMP + 2 diphosphate</text>
        <dbReference type="Rhea" id="RHEA:24898"/>
        <dbReference type="ChEBI" id="CHEBI:33019"/>
        <dbReference type="ChEBI" id="CHEBI:37565"/>
        <dbReference type="ChEBI" id="CHEBI:58805"/>
        <dbReference type="EC" id="2.7.7.65"/>
    </reaction>
</comment>
<dbReference type="InterPro" id="IPR050469">
    <property type="entry name" value="Diguanylate_Cyclase"/>
</dbReference>
<dbReference type="InterPro" id="IPR011110">
    <property type="entry name" value="Reg_prop"/>
</dbReference>
<dbReference type="Gene3D" id="2.130.10.10">
    <property type="entry name" value="YVTN repeat-like/Quinoprotein amine dehydrogenase"/>
    <property type="match status" value="3"/>
</dbReference>
<feature type="transmembrane region" description="Helical" evidence="4">
    <location>
        <begin position="709"/>
        <end position="727"/>
    </location>
</feature>
<comment type="caution">
    <text evidence="7">The sequence shown here is derived from an EMBL/GenBank/DDBJ whole genome shotgun (WGS) entry which is preliminary data.</text>
</comment>
<dbReference type="PROSITE" id="PS51257">
    <property type="entry name" value="PROKAR_LIPOPROTEIN"/>
    <property type="match status" value="1"/>
</dbReference>
<proteinExistence type="predicted"/>
<dbReference type="InterPro" id="IPR043128">
    <property type="entry name" value="Rev_trsase/Diguanyl_cyclase"/>
</dbReference>
<keyword evidence="4" id="KW-0812">Transmembrane</keyword>
<keyword evidence="4" id="KW-1133">Transmembrane helix</keyword>
<dbReference type="CDD" id="cd01949">
    <property type="entry name" value="GGDEF"/>
    <property type="match status" value="1"/>
</dbReference>
<feature type="chain" id="PRO_5026855338" description="diguanylate cyclase" evidence="5">
    <location>
        <begin position="19"/>
        <end position="971"/>
    </location>
</feature>
<dbReference type="SMART" id="SM00267">
    <property type="entry name" value="GGDEF"/>
    <property type="match status" value="1"/>
</dbReference>
<dbReference type="GO" id="GO:1902201">
    <property type="term" value="P:negative regulation of bacterial-type flagellum-dependent cell motility"/>
    <property type="evidence" value="ECO:0007669"/>
    <property type="project" value="TreeGrafter"/>
</dbReference>
<dbReference type="RefSeq" id="WP_170298834.1">
    <property type="nucleotide sequence ID" value="NZ_WNKX01000011.1"/>
</dbReference>
<evidence type="ECO:0000259" key="6">
    <source>
        <dbReference type="PROSITE" id="PS50887"/>
    </source>
</evidence>
<dbReference type="AlphaFoldDB" id="A0A6L6QIL5"/>
<feature type="coiled-coil region" evidence="3">
    <location>
        <begin position="731"/>
        <end position="772"/>
    </location>
</feature>
<dbReference type="Proteomes" id="UP000472320">
    <property type="component" value="Unassembled WGS sequence"/>
</dbReference>
<evidence type="ECO:0000256" key="5">
    <source>
        <dbReference type="SAM" id="SignalP"/>
    </source>
</evidence>
<dbReference type="InterPro" id="IPR013783">
    <property type="entry name" value="Ig-like_fold"/>
</dbReference>
<evidence type="ECO:0000256" key="1">
    <source>
        <dbReference type="ARBA" id="ARBA00012528"/>
    </source>
</evidence>
<keyword evidence="3" id="KW-0175">Coiled coil</keyword>
<dbReference type="Pfam" id="PF00990">
    <property type="entry name" value="GGDEF"/>
    <property type="match status" value="1"/>
</dbReference>
<dbReference type="Gene3D" id="3.30.70.270">
    <property type="match status" value="1"/>
</dbReference>
<evidence type="ECO:0000256" key="4">
    <source>
        <dbReference type="SAM" id="Phobius"/>
    </source>
</evidence>
<dbReference type="Gene3D" id="2.60.40.10">
    <property type="entry name" value="Immunoglobulins"/>
    <property type="match status" value="1"/>
</dbReference>
<dbReference type="InterPro" id="IPR015943">
    <property type="entry name" value="WD40/YVTN_repeat-like_dom_sf"/>
</dbReference>
<organism evidence="7 8">
    <name type="scientific">Massilia eburnea</name>
    <dbReference type="NCBI Taxonomy" id="1776165"/>
    <lineage>
        <taxon>Bacteria</taxon>
        <taxon>Pseudomonadati</taxon>
        <taxon>Pseudomonadota</taxon>
        <taxon>Betaproteobacteria</taxon>
        <taxon>Burkholderiales</taxon>
        <taxon>Oxalobacteraceae</taxon>
        <taxon>Telluria group</taxon>
        <taxon>Massilia</taxon>
    </lineage>
</organism>
<dbReference type="Pfam" id="PF07495">
    <property type="entry name" value="Y_Y_Y"/>
    <property type="match status" value="1"/>
</dbReference>
<dbReference type="SUPFAM" id="SSF63829">
    <property type="entry name" value="Calcium-dependent phosphotriesterase"/>
    <property type="match status" value="2"/>
</dbReference>
<dbReference type="PROSITE" id="PS50887">
    <property type="entry name" value="GGDEF"/>
    <property type="match status" value="1"/>
</dbReference>
<reference evidence="7 8" key="1">
    <citation type="submission" date="2019-11" db="EMBL/GenBank/DDBJ databases">
        <title>Type strains purchased from KCTC, JCM and DSMZ.</title>
        <authorList>
            <person name="Lu H."/>
        </authorList>
    </citation>
    <scope>NUCLEOTIDE SEQUENCE [LARGE SCALE GENOMIC DNA]</scope>
    <source>
        <strain evidence="7 8">JCM 31587</strain>
    </source>
</reference>
<gene>
    <name evidence="7" type="ORF">GM658_15625</name>
</gene>
<evidence type="ECO:0000313" key="8">
    <source>
        <dbReference type="Proteomes" id="UP000472320"/>
    </source>
</evidence>
<evidence type="ECO:0000256" key="3">
    <source>
        <dbReference type="SAM" id="Coils"/>
    </source>
</evidence>
<feature type="signal peptide" evidence="5">
    <location>
        <begin position="1"/>
        <end position="18"/>
    </location>
</feature>
<dbReference type="EMBL" id="WNKX01000011">
    <property type="protein sequence ID" value="MTW12035.1"/>
    <property type="molecule type" value="Genomic_DNA"/>
</dbReference>
<evidence type="ECO:0000256" key="2">
    <source>
        <dbReference type="ARBA" id="ARBA00034247"/>
    </source>
</evidence>
<dbReference type="SUPFAM" id="SSF50952">
    <property type="entry name" value="Soluble quinoprotein glucose dehydrogenase"/>
    <property type="match status" value="1"/>
</dbReference>
<feature type="domain" description="GGDEF" evidence="6">
    <location>
        <begin position="806"/>
        <end position="942"/>
    </location>
</feature>
<keyword evidence="5" id="KW-0732">Signal</keyword>
<dbReference type="SUPFAM" id="SSF55073">
    <property type="entry name" value="Nucleotide cyclase"/>
    <property type="match status" value="1"/>
</dbReference>
<accession>A0A6L6QIL5</accession>
<dbReference type="NCBIfam" id="TIGR00254">
    <property type="entry name" value="GGDEF"/>
    <property type="match status" value="1"/>
</dbReference>
<dbReference type="Pfam" id="PF07494">
    <property type="entry name" value="Reg_prop"/>
    <property type="match status" value="1"/>
</dbReference>
<dbReference type="PANTHER" id="PTHR45138">
    <property type="entry name" value="REGULATORY COMPONENTS OF SENSORY TRANSDUCTION SYSTEM"/>
    <property type="match status" value="1"/>
</dbReference>